<evidence type="ECO:0000313" key="2">
    <source>
        <dbReference type="Proteomes" id="UP000664132"/>
    </source>
</evidence>
<dbReference type="Proteomes" id="UP000664132">
    <property type="component" value="Unassembled WGS sequence"/>
</dbReference>
<reference evidence="1" key="1">
    <citation type="submission" date="2021-02" db="EMBL/GenBank/DDBJ databases">
        <title>Genome sequence Cadophora malorum strain M34.</title>
        <authorList>
            <person name="Stefanovic E."/>
            <person name="Vu D."/>
            <person name="Scully C."/>
            <person name="Dijksterhuis J."/>
            <person name="Roader J."/>
            <person name="Houbraken J."/>
        </authorList>
    </citation>
    <scope>NUCLEOTIDE SEQUENCE</scope>
    <source>
        <strain evidence="1">M34</strain>
    </source>
</reference>
<gene>
    <name evidence="1" type="ORF">IFR04_002096</name>
</gene>
<proteinExistence type="predicted"/>
<accession>A0A8H8BV28</accession>
<sequence length="273" mass="30667">MRAVDPGFDSMASPIRDPSLVVLGSDILALVLDDLLDIQSIRVYTFISRATVETLSSYHQVGDSELDKDSDDTDHMDICEAALSKSINLRSINADIWASDHDLDLRMAALMCIISLAPNLEDIKIRGEKDTRLLSFFNAPSEEMKRSKKTQFRLGNCYKASIRSIESLGDEYLSVLGSVVDFSFVESLRIDERQNLNTILTAGASFDKLRHVTIEYAEFSRGSNHEFLGAIGEFVLSCRRLQSLEMVGSRTHNIERQDSQIPREFTEAARFLC</sequence>
<organism evidence="1 2">
    <name type="scientific">Cadophora malorum</name>
    <dbReference type="NCBI Taxonomy" id="108018"/>
    <lineage>
        <taxon>Eukaryota</taxon>
        <taxon>Fungi</taxon>
        <taxon>Dikarya</taxon>
        <taxon>Ascomycota</taxon>
        <taxon>Pezizomycotina</taxon>
        <taxon>Leotiomycetes</taxon>
        <taxon>Helotiales</taxon>
        <taxon>Ploettnerulaceae</taxon>
        <taxon>Cadophora</taxon>
    </lineage>
</organism>
<protein>
    <submittedName>
        <fullName evidence="1">Uncharacterized protein</fullName>
    </submittedName>
</protein>
<dbReference type="OrthoDB" id="3534657at2759"/>
<dbReference type="EMBL" id="JAFJYH010000017">
    <property type="protein sequence ID" value="KAG4424748.1"/>
    <property type="molecule type" value="Genomic_DNA"/>
</dbReference>
<keyword evidence="2" id="KW-1185">Reference proteome</keyword>
<evidence type="ECO:0000313" key="1">
    <source>
        <dbReference type="EMBL" id="KAG4424748.1"/>
    </source>
</evidence>
<name>A0A8H8BV28_9HELO</name>
<dbReference type="AlphaFoldDB" id="A0A8H8BV28"/>
<comment type="caution">
    <text evidence="1">The sequence shown here is derived from an EMBL/GenBank/DDBJ whole genome shotgun (WGS) entry which is preliminary data.</text>
</comment>